<protein>
    <recommendedName>
        <fullName evidence="3">chitinase</fullName>
        <ecNumber evidence="3">3.2.1.14</ecNumber>
    </recommendedName>
</protein>
<feature type="domain" description="GH18" evidence="16">
    <location>
        <begin position="1862"/>
        <end position="2231"/>
    </location>
</feature>
<dbReference type="InterPro" id="IPR002557">
    <property type="entry name" value="Chitin-bd_dom"/>
</dbReference>
<keyword evidence="10 12" id="KW-0326">Glycosidase</keyword>
<evidence type="ECO:0000256" key="9">
    <source>
        <dbReference type="ARBA" id="ARBA00023277"/>
    </source>
</evidence>
<evidence type="ECO:0000256" key="14">
    <source>
        <dbReference type="SAM" id="SignalP"/>
    </source>
</evidence>
<feature type="domain" description="GH18" evidence="16">
    <location>
        <begin position="1444"/>
        <end position="1813"/>
    </location>
</feature>
<dbReference type="Proteomes" id="UP001458880">
    <property type="component" value="Unassembled WGS sequence"/>
</dbReference>
<dbReference type="SUPFAM" id="SSF54556">
    <property type="entry name" value="Chitinase insertion domain"/>
    <property type="match status" value="5"/>
</dbReference>
<feature type="domain" description="GH18" evidence="16">
    <location>
        <begin position="677"/>
        <end position="1046"/>
    </location>
</feature>
<dbReference type="Pfam" id="PF01607">
    <property type="entry name" value="CBM_14"/>
    <property type="match status" value="4"/>
</dbReference>
<evidence type="ECO:0000313" key="18">
    <source>
        <dbReference type="Proteomes" id="UP001458880"/>
    </source>
</evidence>
<dbReference type="InterPro" id="IPR001223">
    <property type="entry name" value="Glyco_hydro18_cat"/>
</dbReference>
<keyword evidence="4" id="KW-0147">Chitin-binding</keyword>
<dbReference type="Gene3D" id="3.10.50.10">
    <property type="match status" value="5"/>
</dbReference>
<feature type="compositionally biased region" description="Low complexity" evidence="13">
    <location>
        <begin position="1067"/>
        <end position="1104"/>
    </location>
</feature>
<keyword evidence="6 12" id="KW-0378">Hydrolase</keyword>
<evidence type="ECO:0000256" key="4">
    <source>
        <dbReference type="ARBA" id="ARBA00022669"/>
    </source>
</evidence>
<feature type="compositionally biased region" description="Pro residues" evidence="13">
    <location>
        <begin position="1057"/>
        <end position="1066"/>
    </location>
</feature>
<accession>A0AAW1LEP2</accession>
<evidence type="ECO:0000259" key="16">
    <source>
        <dbReference type="PROSITE" id="PS51910"/>
    </source>
</evidence>
<evidence type="ECO:0000256" key="13">
    <source>
        <dbReference type="SAM" id="MobiDB-lite"/>
    </source>
</evidence>
<feature type="region of interest" description="Disordered" evidence="13">
    <location>
        <begin position="1048"/>
        <end position="1104"/>
    </location>
</feature>
<keyword evidence="9" id="KW-0119">Carbohydrate metabolism</keyword>
<evidence type="ECO:0000256" key="11">
    <source>
        <dbReference type="ARBA" id="ARBA00023326"/>
    </source>
</evidence>
<feature type="compositionally biased region" description="Polar residues" evidence="13">
    <location>
        <begin position="1416"/>
        <end position="1428"/>
    </location>
</feature>
<evidence type="ECO:0000313" key="17">
    <source>
        <dbReference type="EMBL" id="KAK9732330.1"/>
    </source>
</evidence>
<dbReference type="FunFam" id="3.20.20.80:FF:000007">
    <property type="entry name" value="Acidic mammalian chitinase"/>
    <property type="match status" value="3"/>
</dbReference>
<dbReference type="SUPFAM" id="SSF57625">
    <property type="entry name" value="Invertebrate chitin-binding proteins"/>
    <property type="match status" value="5"/>
</dbReference>
<dbReference type="InterPro" id="IPR017853">
    <property type="entry name" value="GH"/>
</dbReference>
<dbReference type="Pfam" id="PF00704">
    <property type="entry name" value="Glyco_hydro_18"/>
    <property type="match status" value="5"/>
</dbReference>
<evidence type="ECO:0000256" key="12">
    <source>
        <dbReference type="RuleBase" id="RU000489"/>
    </source>
</evidence>
<dbReference type="InterPro" id="IPR029070">
    <property type="entry name" value="Chitinase_insertion_sf"/>
</dbReference>
<feature type="signal peptide" evidence="14">
    <location>
        <begin position="1"/>
        <end position="21"/>
    </location>
</feature>
<dbReference type="FunFam" id="3.20.20.80:FF:000048">
    <property type="entry name" value="Brain chitinase and chia"/>
    <property type="match status" value="1"/>
</dbReference>
<comment type="caution">
    <text evidence="17">The sequence shown here is derived from an EMBL/GenBank/DDBJ whole genome shotgun (WGS) entry which is preliminary data.</text>
</comment>
<feature type="compositionally biased region" description="Low complexity" evidence="13">
    <location>
        <begin position="1392"/>
        <end position="1408"/>
    </location>
</feature>
<feature type="domain" description="Chitin-binding type-2" evidence="15">
    <location>
        <begin position="2276"/>
        <end position="2328"/>
    </location>
</feature>
<dbReference type="EMBL" id="JASPKY010000120">
    <property type="protein sequence ID" value="KAK9732330.1"/>
    <property type="molecule type" value="Genomic_DNA"/>
</dbReference>
<feature type="domain" description="Chitin-binding type-2" evidence="15">
    <location>
        <begin position="595"/>
        <end position="650"/>
    </location>
</feature>
<dbReference type="GO" id="GO:0008061">
    <property type="term" value="F:chitin binding"/>
    <property type="evidence" value="ECO:0007669"/>
    <property type="project" value="UniProtKB-KW"/>
</dbReference>
<feature type="region of interest" description="Disordered" evidence="13">
    <location>
        <begin position="1130"/>
        <end position="1153"/>
    </location>
</feature>
<dbReference type="SMART" id="SM00636">
    <property type="entry name" value="Glyco_18"/>
    <property type="match status" value="5"/>
</dbReference>
<dbReference type="PANTHER" id="PTHR11177">
    <property type="entry name" value="CHITINASE"/>
    <property type="match status" value="1"/>
</dbReference>
<feature type="region of interest" description="Disordered" evidence="13">
    <location>
        <begin position="1392"/>
        <end position="1434"/>
    </location>
</feature>
<dbReference type="PROSITE" id="PS51910">
    <property type="entry name" value="GH18_2"/>
    <property type="match status" value="5"/>
</dbReference>
<keyword evidence="18" id="KW-1185">Reference proteome</keyword>
<dbReference type="Gene3D" id="3.20.20.80">
    <property type="entry name" value="Glycosidases"/>
    <property type="match status" value="5"/>
</dbReference>
<dbReference type="SMART" id="SM00494">
    <property type="entry name" value="ChtBD2"/>
    <property type="match status" value="5"/>
</dbReference>
<keyword evidence="5 14" id="KW-0732">Signal</keyword>
<dbReference type="Gene3D" id="2.170.140.10">
    <property type="entry name" value="Chitin binding domain"/>
    <property type="match status" value="5"/>
</dbReference>
<gene>
    <name evidence="17" type="ORF">QE152_g12935</name>
</gene>
<dbReference type="EC" id="3.2.1.14" evidence="3"/>
<dbReference type="InterPro" id="IPR011583">
    <property type="entry name" value="Chitinase_II/V-like_cat"/>
</dbReference>
<evidence type="ECO:0000256" key="5">
    <source>
        <dbReference type="ARBA" id="ARBA00022729"/>
    </source>
</evidence>
<dbReference type="SUPFAM" id="SSF51445">
    <property type="entry name" value="(Trans)glycosidases"/>
    <property type="match status" value="5"/>
</dbReference>
<feature type="region of interest" description="Disordered" evidence="13">
    <location>
        <begin position="2345"/>
        <end position="2365"/>
    </location>
</feature>
<comment type="catalytic activity">
    <reaction evidence="1">
        <text>Random endo-hydrolysis of N-acetyl-beta-D-glucosaminide (1-&gt;4)-beta-linkages in chitin and chitodextrins.</text>
        <dbReference type="EC" id="3.2.1.14"/>
    </reaction>
</comment>
<evidence type="ECO:0000256" key="3">
    <source>
        <dbReference type="ARBA" id="ARBA00012729"/>
    </source>
</evidence>
<dbReference type="GO" id="GO:0006032">
    <property type="term" value="P:chitin catabolic process"/>
    <property type="evidence" value="ECO:0007669"/>
    <property type="project" value="UniProtKB-KW"/>
</dbReference>
<evidence type="ECO:0000256" key="7">
    <source>
        <dbReference type="ARBA" id="ARBA00023024"/>
    </source>
</evidence>
<name>A0AAW1LEP2_POPJA</name>
<reference evidence="17 18" key="1">
    <citation type="journal article" date="2024" name="BMC Genomics">
        <title>De novo assembly and annotation of Popillia japonica's genome with initial clues to its potential as an invasive pest.</title>
        <authorList>
            <person name="Cucini C."/>
            <person name="Boschi S."/>
            <person name="Funari R."/>
            <person name="Cardaioli E."/>
            <person name="Iannotti N."/>
            <person name="Marturano G."/>
            <person name="Paoli F."/>
            <person name="Bruttini M."/>
            <person name="Carapelli A."/>
            <person name="Frati F."/>
            <person name="Nardi F."/>
        </authorList>
    </citation>
    <scope>NUCLEOTIDE SEQUENCE [LARGE SCALE GENOMIC DNA]</scope>
    <source>
        <strain evidence="17">DMR45628</strain>
    </source>
</reference>
<evidence type="ECO:0000259" key="15">
    <source>
        <dbReference type="PROSITE" id="PS50940"/>
    </source>
</evidence>
<dbReference type="PANTHER" id="PTHR11177:SF359">
    <property type="entry name" value="CHITINASE 10-RELATED"/>
    <property type="match status" value="1"/>
</dbReference>
<comment type="similarity">
    <text evidence="2">Belongs to the glycosyl hydrolase 18 family. Chitinase class II subfamily.</text>
</comment>
<dbReference type="GO" id="GO:0005576">
    <property type="term" value="C:extracellular region"/>
    <property type="evidence" value="ECO:0007669"/>
    <property type="project" value="InterPro"/>
</dbReference>
<keyword evidence="7" id="KW-0146">Chitin degradation</keyword>
<feature type="domain" description="GH18" evidence="16">
    <location>
        <begin position="2372"/>
        <end position="2741"/>
    </location>
</feature>
<proteinExistence type="inferred from homology"/>
<feature type="domain" description="Chitin-binding type-2" evidence="15">
    <location>
        <begin position="1338"/>
        <end position="1392"/>
    </location>
</feature>
<dbReference type="PROSITE" id="PS50940">
    <property type="entry name" value="CHIT_BIND_II"/>
    <property type="match status" value="4"/>
</dbReference>
<dbReference type="InterPro" id="IPR050314">
    <property type="entry name" value="Glycosyl_Hydrlase_18"/>
</dbReference>
<sequence>MGTSFLLYITLIFCCLSTTNPRTVRQKRSLHQPPPGAPTFIRRAVESKPTFNSAKHLFGLYQEEYGSKSLPLRAAVEKVPDATESLRRLPLRDAVEKRLPPNEIEIYPNFDGNGISLSSAQRAYEFSPGIQSIPLRVLHQTPFRTSLRETQYFPLQKFHEAVGLNGRYRVDSGYQRLTYYSPPNNPFLSRSYESRFYDQSQNQKQQKKNVCFIDGQAVHRKDPLAFKFEDLDAKSCTHVVYRGASIDPKTYEIIPCDEDFEIIQGGYIALSQLKATNPNLKILIQIGDDSIRFSSMASSPRTRYNFIKSLMGFLEKYQLDGADINWMFPKINNQFSQANVSNWRDAVRQLKKTIPAEDKLNFGYLLEELKDAFVPMRYLISISIAASVYNEEHGLDGAVLDRAVDFINLQVYDYYKVKYPVADHPAPLKPRPTDDVLNLVNNVEYSVNRWLGKGISSKKLILGIPFFGRSFTLQYSNDTSIGAPIIGPGRPGYYTETPGFLAYYEICDKILNEGWKPQTDDVGSPYIANGDQWIGFDNQESVKRKVLYALSKDLGGVFAATVDSDDFKGLCGDRWPLLNAVNEVLTGEQPKSGDKNPCRDKDGVYNNRKNCASYFVCKQGVSYEIPCQNGMLYNPKEGRCAYMDNRFCKPNEEIFIEKFVGNIESLTRNERLRKDKSKVVCYFTSWSFYRKGNGKFVPENIDRSLCTHIVYAFASLDPKTLLMKEFDPWADVDNNLYERVSSLRGTTVMLSLGGWTDSTDDKYSRLVADSSSRRKFVIGVVDFLKKYGFRGLHLDWNYPVCWQSNCRKGPASDRNNFSKLVEELRQEFDKQTSTFVLAAAISGYKEIIDVAYNIPVISKHLDFMSVMTYDYHGSWERVTGHVSPLFGSPNDKYSQYNTDYTMNYIVGLGAPRDRLLIGIPFYGQSFQLQSEARHEIGAPSSGPGSSGEYTKQPGMLAYYEICEKIESKSDRWVSVKDKAAGPYAYYRNQWVGYDNVESAEEKAKYVSLNGYGGIVAWTIDLDDFNNLCCDGTFPLLKAINRGLGRITGPQTSDCSKPPQPVTPPAPTLTTGVDSGASSSTSGTTSSSWEETSKQSTTAWWTTTTSSTTEKTTTLPWWATTTTQKPISTTTSWWKPETTTGQASTPAPGVGVTMPSVDHKPIKCTTGEYYADSMNYEYLKQYCAGSLHWNKERGICDWPANAKCSPSKPPPGDIHDHEFTTSSTTTQSTTSSPFWETTHQHWQTKPTPVETTTLSTTQQPVTGSLEQPCEHGAYYPHDDCHNFYVCVNGQKVFQSCGPGLVWNTDQKRCDWKYSTDCGNRFFRRKYKDNLVQRITYKPYSSCEAGSFAAYDGDCTQYLLCLWGKYEAFQCANGLEWNHDKKICDWPENAQCSRGGSSGSEPQSSTTSSPPYVPEWQPPSTQQPKPVTTQRPEVPREPLPPLSGYFKIVCYFTNWAWYRRGEGKYTPDDIDQDLCTHIVYGFAVLDYENLIIKPHDSWADFDNKFYERVVAYKSKGKKVSLALGGWNDSQGDKYSRLVNNPSARARFVKHSVEFLEKYGFDGLDLDWEYPKCWQVDCKKGPDSDKPAFAALTTELHQAFAPKGLLLSAAVSPSKIVVDAGYDVPTIGRNLDWVAVMTYDFHGQWDKQTGHVAPMYYHPEDEVSYYNSNFSIHYWIDQGVPRRKIVMGMPMYGQSFSLENAANHDLNAKAPGPGQAGEYTRAAGFLAYYEICDKIRSESWTVVQDPKRRMGPYAYKGNQWVSYDDKEMIQLKSEYIRKMDLGGGMIWALDLDDFRNRCGEGYHPLLTTIRKELAAPGNGVVADFPEEIPEQPEFIPPPAVDQPQVPQDIPQTTTSSPLVDNSSGYKVVCYFTNWAWYRQGVGKYLPSDIDPNLCTHIVYGFAVLNGDQGIIKPHDDWADFDNKFYEKVTAFKAKGIKVLIAIGGWNDSAGDKYSKLVNNPSARSRFITHVMEFIESNNFDGLDLDWEYPKCWQVDCNKGPHSDKPAFAEFVKELHEAFKPKGWLLSSAVSPSKRVIDAGYDVPTLSKYLDWIAVMCYDYHGQWDKVTGHVAPMYAHPEDVDDTFNTNFTIHYWIEEGADPKKLVLGMPMYGQSFSLADNNNNGLNAPTYGGGEAGEETRARGFLSYYEICSNIKKRNWKVVKDDQFRIGPYAYSKDQWVSFDDIPMIEHKSNFIKRMGLGGGMIWALDLDDFKNICGCEEYPLLRTINRVLRNYRTPAPRCELGGTIATKPDQPQHELIPTTHKTTSLPEWVAPIGGNRKECRGNLFEPHETSCQQYYLCNQGELQVQTCASGLYWNVDHCDWPENSACHPDGTTQVPEFGGEGAEVPIPEHTEKPFEPGTSPAAPIPPPSDSQYKVVCYFTNWAWYRQGEGKYVPSDIDDNLCTHITYGFAVLNPNTLTITPHDSWADIDNEFYNRVTAFKTKGIKVLIAIGGWNDSLGDKYSRLVNDPQARAKFIRNVIEFIEKWNFDGLDLDWEYPKCWQVDCAKGPESDKPNFAQFVKELSTAFRPRGWLLSSAVSPSKMVIDAGYEVPILNDYFDWIAVMTYDFHGNWDKQTGHVAPLYYYPGDTYDYFNANFTLHYWIEKGAHPRKLIMGMPLYGQSFSLADASEHGLNAKSYGPGEAGEFTRAGGFLAFYEICERVKRRSWTVVRDPQGRIGPYAYSGNQWVSYDDIADIKRKSQLVKDLNLGGGMIWALDLDDFRNRCGCGKHPLLRMMNHELRNVRLETNLENCT</sequence>
<dbReference type="InterPro" id="IPR001579">
    <property type="entry name" value="Glyco_hydro_18_chit_AS"/>
</dbReference>
<dbReference type="GO" id="GO:0008843">
    <property type="term" value="F:endochitinase activity"/>
    <property type="evidence" value="ECO:0007669"/>
    <property type="project" value="UniProtKB-EC"/>
</dbReference>
<evidence type="ECO:0000256" key="2">
    <source>
        <dbReference type="ARBA" id="ARBA00009121"/>
    </source>
</evidence>
<evidence type="ECO:0000256" key="8">
    <source>
        <dbReference type="ARBA" id="ARBA00023157"/>
    </source>
</evidence>
<evidence type="ECO:0000256" key="10">
    <source>
        <dbReference type="ARBA" id="ARBA00023295"/>
    </source>
</evidence>
<dbReference type="FunFam" id="3.10.50.10:FF:000004">
    <property type="entry name" value="Chitinase 5"/>
    <property type="match status" value="3"/>
</dbReference>
<feature type="chain" id="PRO_5043553459" description="chitinase" evidence="14">
    <location>
        <begin position="22"/>
        <end position="2751"/>
    </location>
</feature>
<feature type="region of interest" description="Disordered" evidence="13">
    <location>
        <begin position="1206"/>
        <end position="1232"/>
    </location>
</feature>
<dbReference type="GO" id="GO:0000272">
    <property type="term" value="P:polysaccharide catabolic process"/>
    <property type="evidence" value="ECO:0007669"/>
    <property type="project" value="UniProtKB-KW"/>
</dbReference>
<feature type="compositionally biased region" description="Low complexity" evidence="13">
    <location>
        <begin position="1130"/>
        <end position="1139"/>
    </location>
</feature>
<evidence type="ECO:0000256" key="6">
    <source>
        <dbReference type="ARBA" id="ARBA00022801"/>
    </source>
</evidence>
<dbReference type="InterPro" id="IPR036508">
    <property type="entry name" value="Chitin-bd_dom_sf"/>
</dbReference>
<dbReference type="PROSITE" id="PS01095">
    <property type="entry name" value="GH18_1"/>
    <property type="match status" value="3"/>
</dbReference>
<feature type="domain" description="Chitin-binding type-2" evidence="15">
    <location>
        <begin position="1265"/>
        <end position="1318"/>
    </location>
</feature>
<dbReference type="FunFam" id="3.10.50.10:FF:000001">
    <property type="entry name" value="Chitinase 3-like 1"/>
    <property type="match status" value="2"/>
</dbReference>
<keyword evidence="8" id="KW-1015">Disulfide bond</keyword>
<feature type="domain" description="GH18" evidence="16">
    <location>
        <begin position="207"/>
        <end position="588"/>
    </location>
</feature>
<keyword evidence="11" id="KW-0624">Polysaccharide degradation</keyword>
<feature type="compositionally biased region" description="Low complexity" evidence="13">
    <location>
        <begin position="1219"/>
        <end position="1231"/>
    </location>
</feature>
<evidence type="ECO:0000256" key="1">
    <source>
        <dbReference type="ARBA" id="ARBA00000822"/>
    </source>
</evidence>
<organism evidence="17 18">
    <name type="scientific">Popillia japonica</name>
    <name type="common">Japanese beetle</name>
    <dbReference type="NCBI Taxonomy" id="7064"/>
    <lineage>
        <taxon>Eukaryota</taxon>
        <taxon>Metazoa</taxon>
        <taxon>Ecdysozoa</taxon>
        <taxon>Arthropoda</taxon>
        <taxon>Hexapoda</taxon>
        <taxon>Insecta</taxon>
        <taxon>Pterygota</taxon>
        <taxon>Neoptera</taxon>
        <taxon>Endopterygota</taxon>
        <taxon>Coleoptera</taxon>
        <taxon>Polyphaga</taxon>
        <taxon>Scarabaeiformia</taxon>
        <taxon>Scarabaeidae</taxon>
        <taxon>Rutelinae</taxon>
        <taxon>Popillia</taxon>
    </lineage>
</organism>
<dbReference type="CDD" id="cd02872">
    <property type="entry name" value="GH18_chitolectin_chitotriosidase"/>
    <property type="match status" value="4"/>
</dbReference>